<dbReference type="KEGG" id="spar:SPRG_20085"/>
<keyword evidence="2" id="KW-1185">Reference proteome</keyword>
<proteinExistence type="predicted"/>
<dbReference type="VEuPathDB" id="FungiDB:SPRG_20085"/>
<gene>
    <name evidence="1" type="ORF">SPRG_20085</name>
</gene>
<organism evidence="1 2">
    <name type="scientific">Saprolegnia parasitica (strain CBS 223.65)</name>
    <dbReference type="NCBI Taxonomy" id="695850"/>
    <lineage>
        <taxon>Eukaryota</taxon>
        <taxon>Sar</taxon>
        <taxon>Stramenopiles</taxon>
        <taxon>Oomycota</taxon>
        <taxon>Saprolegniomycetes</taxon>
        <taxon>Saprolegniales</taxon>
        <taxon>Saprolegniaceae</taxon>
        <taxon>Saprolegnia</taxon>
    </lineage>
</organism>
<dbReference type="Proteomes" id="UP000030745">
    <property type="component" value="Unassembled WGS sequence"/>
</dbReference>
<dbReference type="GeneID" id="24141316"/>
<protein>
    <submittedName>
        <fullName evidence="1">Uncharacterized protein</fullName>
    </submittedName>
</protein>
<evidence type="ECO:0000313" key="1">
    <source>
        <dbReference type="EMBL" id="KDO28982.1"/>
    </source>
</evidence>
<dbReference type="EMBL" id="KK583208">
    <property type="protein sequence ID" value="KDO28982.1"/>
    <property type="molecule type" value="Genomic_DNA"/>
</dbReference>
<name>A0A067CQ85_SAPPC</name>
<dbReference type="AlphaFoldDB" id="A0A067CQ85"/>
<dbReference type="RefSeq" id="XP_012200315.1">
    <property type="nucleotide sequence ID" value="XM_012344925.1"/>
</dbReference>
<accession>A0A067CQ85</accession>
<reference evidence="1 2" key="1">
    <citation type="journal article" date="2013" name="PLoS Genet.">
        <title>Distinctive expansion of potential virulence genes in the genome of the oomycete fish pathogen Saprolegnia parasitica.</title>
        <authorList>
            <person name="Jiang R.H."/>
            <person name="de Bruijn I."/>
            <person name="Haas B.J."/>
            <person name="Belmonte R."/>
            <person name="Lobach L."/>
            <person name="Christie J."/>
            <person name="van den Ackerveken G."/>
            <person name="Bottin A."/>
            <person name="Bulone V."/>
            <person name="Diaz-Moreno S.M."/>
            <person name="Dumas B."/>
            <person name="Fan L."/>
            <person name="Gaulin E."/>
            <person name="Govers F."/>
            <person name="Grenville-Briggs L.J."/>
            <person name="Horner N.R."/>
            <person name="Levin J.Z."/>
            <person name="Mammella M."/>
            <person name="Meijer H.J."/>
            <person name="Morris P."/>
            <person name="Nusbaum C."/>
            <person name="Oome S."/>
            <person name="Phillips A.J."/>
            <person name="van Rooyen D."/>
            <person name="Rzeszutek E."/>
            <person name="Saraiva M."/>
            <person name="Secombes C.J."/>
            <person name="Seidl M.F."/>
            <person name="Snel B."/>
            <person name="Stassen J.H."/>
            <person name="Sykes S."/>
            <person name="Tripathy S."/>
            <person name="van den Berg H."/>
            <person name="Vega-Arreguin J.C."/>
            <person name="Wawra S."/>
            <person name="Young S.K."/>
            <person name="Zeng Q."/>
            <person name="Dieguez-Uribeondo J."/>
            <person name="Russ C."/>
            <person name="Tyler B.M."/>
            <person name="van West P."/>
        </authorList>
    </citation>
    <scope>NUCLEOTIDE SEQUENCE [LARGE SCALE GENOMIC DNA]</scope>
    <source>
        <strain evidence="1 2">CBS 223.65</strain>
    </source>
</reference>
<sequence length="111" mass="12083">MDPLWSQVGVVIPAILQVVTTAMETLDAAALDVFDAAVGLNLCNFVMSLTGRFNNFELLYEEILGHNMSTSRRTTFTFNAVSWSTPSRTSTTTLSVAIAIDLTNQSTTFSL</sequence>
<evidence type="ECO:0000313" key="2">
    <source>
        <dbReference type="Proteomes" id="UP000030745"/>
    </source>
</evidence>